<protein>
    <submittedName>
        <fullName evidence="1">Uncharacterized protein</fullName>
    </submittedName>
</protein>
<sequence length="70" mass="7910">MIDLEAEARYIASKDLLEQVLVGDDIYGDAKAHEMVQYFDVALVGTSEDRWEPLNRVLRPPPKPSIEVVP</sequence>
<dbReference type="EMBL" id="JAIVGD010000001">
    <property type="protein sequence ID" value="KAH0781552.1"/>
    <property type="molecule type" value="Genomic_DNA"/>
</dbReference>
<reference evidence="1 2" key="1">
    <citation type="journal article" date="2021" name="bioRxiv">
        <title>Chromosome-scale and haplotype-resolved genome assembly of a tetraploid potato cultivar.</title>
        <authorList>
            <person name="Sun H."/>
            <person name="Jiao W.-B."/>
            <person name="Krause K."/>
            <person name="Campoy J.A."/>
            <person name="Goel M."/>
            <person name="Folz-Donahue K."/>
            <person name="Kukat C."/>
            <person name="Huettel B."/>
            <person name="Schneeberger K."/>
        </authorList>
    </citation>
    <scope>NUCLEOTIDE SEQUENCE [LARGE SCALE GENOMIC DNA]</scope>
    <source>
        <strain evidence="1">SolTubOtavaFocal</strain>
        <tissue evidence="1">Leaves</tissue>
    </source>
</reference>
<evidence type="ECO:0000313" key="2">
    <source>
        <dbReference type="Proteomes" id="UP000826656"/>
    </source>
</evidence>
<evidence type="ECO:0000313" key="1">
    <source>
        <dbReference type="EMBL" id="KAH0781552.1"/>
    </source>
</evidence>
<keyword evidence="2" id="KW-1185">Reference proteome</keyword>
<name>A0ABQ7WLC4_SOLTU</name>
<proteinExistence type="predicted"/>
<dbReference type="Proteomes" id="UP000826656">
    <property type="component" value="Unassembled WGS sequence"/>
</dbReference>
<organism evidence="1 2">
    <name type="scientific">Solanum tuberosum</name>
    <name type="common">Potato</name>
    <dbReference type="NCBI Taxonomy" id="4113"/>
    <lineage>
        <taxon>Eukaryota</taxon>
        <taxon>Viridiplantae</taxon>
        <taxon>Streptophyta</taxon>
        <taxon>Embryophyta</taxon>
        <taxon>Tracheophyta</taxon>
        <taxon>Spermatophyta</taxon>
        <taxon>Magnoliopsida</taxon>
        <taxon>eudicotyledons</taxon>
        <taxon>Gunneridae</taxon>
        <taxon>Pentapetalae</taxon>
        <taxon>asterids</taxon>
        <taxon>lamiids</taxon>
        <taxon>Solanales</taxon>
        <taxon>Solanaceae</taxon>
        <taxon>Solanoideae</taxon>
        <taxon>Solaneae</taxon>
        <taxon>Solanum</taxon>
    </lineage>
</organism>
<gene>
    <name evidence="1" type="ORF">KY290_001150</name>
</gene>
<accession>A0ABQ7WLC4</accession>
<comment type="caution">
    <text evidence="1">The sequence shown here is derived from an EMBL/GenBank/DDBJ whole genome shotgun (WGS) entry which is preliminary data.</text>
</comment>